<feature type="transmembrane region" description="Helical" evidence="1">
    <location>
        <begin position="12"/>
        <end position="30"/>
    </location>
</feature>
<reference evidence="2" key="1">
    <citation type="journal article" date="2021" name="Proc. Natl. Acad. Sci. U.S.A.">
        <title>A Catalog of Tens of Thousands of Viruses from Human Metagenomes Reveals Hidden Associations with Chronic Diseases.</title>
        <authorList>
            <person name="Tisza M.J."/>
            <person name="Buck C.B."/>
        </authorList>
    </citation>
    <scope>NUCLEOTIDE SEQUENCE</scope>
    <source>
        <strain evidence="2">CtBCr48</strain>
    </source>
</reference>
<name>A0A8S5SI85_9CAUD</name>
<evidence type="ECO:0000313" key="2">
    <source>
        <dbReference type="EMBL" id="DAF50367.1"/>
    </source>
</evidence>
<evidence type="ECO:0000256" key="1">
    <source>
        <dbReference type="SAM" id="Phobius"/>
    </source>
</evidence>
<proteinExistence type="predicted"/>
<keyword evidence="1" id="KW-1133">Transmembrane helix</keyword>
<sequence length="38" mass="4388">MTLTSTHPIHLRVNLPLTFLLFMYVLTHSWSMDAMVGI</sequence>
<accession>A0A8S5SI85</accession>
<dbReference type="EMBL" id="BK032595">
    <property type="protein sequence ID" value="DAF50367.1"/>
    <property type="molecule type" value="Genomic_DNA"/>
</dbReference>
<keyword evidence="1" id="KW-0812">Transmembrane</keyword>
<protein>
    <submittedName>
        <fullName evidence="2">Uncharacterized protein</fullName>
    </submittedName>
</protein>
<organism evidence="2">
    <name type="scientific">Siphoviridae sp. ctBCr48</name>
    <dbReference type="NCBI Taxonomy" id="2827802"/>
    <lineage>
        <taxon>Viruses</taxon>
        <taxon>Duplodnaviria</taxon>
        <taxon>Heunggongvirae</taxon>
        <taxon>Uroviricota</taxon>
        <taxon>Caudoviricetes</taxon>
    </lineage>
</organism>
<keyword evidence="1" id="KW-0472">Membrane</keyword>